<dbReference type="Gene3D" id="3.40.50.300">
    <property type="entry name" value="P-loop containing nucleotide triphosphate hydrolases"/>
    <property type="match status" value="1"/>
</dbReference>
<dbReference type="InterPro" id="IPR027417">
    <property type="entry name" value="P-loop_NTPase"/>
</dbReference>
<dbReference type="AlphaFoldDB" id="A0A835YKK8"/>
<comment type="caution">
    <text evidence="1">The sequence shown here is derived from an EMBL/GenBank/DDBJ whole genome shotgun (WGS) entry which is preliminary data.</text>
</comment>
<gene>
    <name evidence="1" type="ORF">JKP88DRAFT_248900</name>
</gene>
<dbReference type="EMBL" id="JAFCMP010000527">
    <property type="protein sequence ID" value="KAG5177211.1"/>
    <property type="molecule type" value="Genomic_DNA"/>
</dbReference>
<dbReference type="InterPro" id="IPR011009">
    <property type="entry name" value="Kinase-like_dom_sf"/>
</dbReference>
<keyword evidence="2" id="KW-1185">Reference proteome</keyword>
<evidence type="ECO:0000313" key="2">
    <source>
        <dbReference type="Proteomes" id="UP000664859"/>
    </source>
</evidence>
<reference evidence="1" key="1">
    <citation type="submission" date="2021-02" db="EMBL/GenBank/DDBJ databases">
        <title>First Annotated Genome of the Yellow-green Alga Tribonema minus.</title>
        <authorList>
            <person name="Mahan K.M."/>
        </authorList>
    </citation>
    <scope>NUCLEOTIDE SEQUENCE</scope>
    <source>
        <strain evidence="1">UTEX B ZZ1240</strain>
    </source>
</reference>
<dbReference type="Proteomes" id="UP000664859">
    <property type="component" value="Unassembled WGS sequence"/>
</dbReference>
<evidence type="ECO:0008006" key="3">
    <source>
        <dbReference type="Google" id="ProtNLM"/>
    </source>
</evidence>
<proteinExistence type="predicted"/>
<dbReference type="InterPro" id="IPR048444">
    <property type="entry name" value="DNMK"/>
</dbReference>
<name>A0A835YKK8_9STRA</name>
<organism evidence="1 2">
    <name type="scientific">Tribonema minus</name>
    <dbReference type="NCBI Taxonomy" id="303371"/>
    <lineage>
        <taxon>Eukaryota</taxon>
        <taxon>Sar</taxon>
        <taxon>Stramenopiles</taxon>
        <taxon>Ochrophyta</taxon>
        <taxon>PX clade</taxon>
        <taxon>Xanthophyceae</taxon>
        <taxon>Tribonematales</taxon>
        <taxon>Tribonemataceae</taxon>
        <taxon>Tribonema</taxon>
    </lineage>
</organism>
<sequence>MNVLGEPWFATDIKSFRREIVMLHAVALGAPGIFPEILDACVVKGGAGVSFGFVLMRDVGTESLHAVLASGRVGARRLMRVCAQLLKSLHASGFVHGDLHTGNAICEPPHVQFVDTSRAVYFGDASVDCKLDRMAPRLIVGLVAPKAAGKDTFANAVGDDAKDFAKLSFADPIKAACRSIFLLDVDDLEDRVKKESVDDRWGVSRRKMMQVLGTECVRANFGEDHWIRHLRMRLDACQSQIAIVTDVRFHNEAQFLRDYEGCRAVLIRITRPRSMDVRDEHASESAIADINCDMTVLNDGTVQDLQTKACGILMRLVPEL</sequence>
<evidence type="ECO:0000313" key="1">
    <source>
        <dbReference type="EMBL" id="KAG5177211.1"/>
    </source>
</evidence>
<dbReference type="Pfam" id="PF21448">
    <property type="entry name" value="DNMK"/>
    <property type="match status" value="1"/>
</dbReference>
<accession>A0A835YKK8</accession>
<dbReference type="SUPFAM" id="SSF56112">
    <property type="entry name" value="Protein kinase-like (PK-like)"/>
    <property type="match status" value="1"/>
</dbReference>
<protein>
    <recommendedName>
        <fullName evidence="3">Kinase</fullName>
    </recommendedName>
</protein>